<dbReference type="EMBL" id="MU839829">
    <property type="protein sequence ID" value="KAK1758466.1"/>
    <property type="molecule type" value="Genomic_DNA"/>
</dbReference>
<keyword evidence="1" id="KW-1133">Transmembrane helix</keyword>
<feature type="transmembrane region" description="Helical" evidence="1">
    <location>
        <begin position="107"/>
        <end position="131"/>
    </location>
</feature>
<organism evidence="2 3">
    <name type="scientific">Echria macrotheca</name>
    <dbReference type="NCBI Taxonomy" id="438768"/>
    <lineage>
        <taxon>Eukaryota</taxon>
        <taxon>Fungi</taxon>
        <taxon>Dikarya</taxon>
        <taxon>Ascomycota</taxon>
        <taxon>Pezizomycotina</taxon>
        <taxon>Sordariomycetes</taxon>
        <taxon>Sordariomycetidae</taxon>
        <taxon>Sordariales</taxon>
        <taxon>Schizotheciaceae</taxon>
        <taxon>Echria</taxon>
    </lineage>
</organism>
<feature type="transmembrane region" description="Helical" evidence="1">
    <location>
        <begin position="65"/>
        <end position="87"/>
    </location>
</feature>
<evidence type="ECO:0000313" key="2">
    <source>
        <dbReference type="EMBL" id="KAK1758466.1"/>
    </source>
</evidence>
<keyword evidence="1" id="KW-0812">Transmembrane</keyword>
<dbReference type="AlphaFoldDB" id="A0AAJ0BM73"/>
<keyword evidence="1" id="KW-0472">Membrane</keyword>
<evidence type="ECO:0000256" key="1">
    <source>
        <dbReference type="SAM" id="Phobius"/>
    </source>
</evidence>
<reference evidence="2" key="1">
    <citation type="submission" date="2023-06" db="EMBL/GenBank/DDBJ databases">
        <title>Genome-scale phylogeny and comparative genomics of the fungal order Sordariales.</title>
        <authorList>
            <consortium name="Lawrence Berkeley National Laboratory"/>
            <person name="Hensen N."/>
            <person name="Bonometti L."/>
            <person name="Westerberg I."/>
            <person name="Brannstrom I.O."/>
            <person name="Guillou S."/>
            <person name="Cros-Aarteil S."/>
            <person name="Calhoun S."/>
            <person name="Haridas S."/>
            <person name="Kuo A."/>
            <person name="Mondo S."/>
            <person name="Pangilinan J."/>
            <person name="Riley R."/>
            <person name="Labutti K."/>
            <person name="Andreopoulos B."/>
            <person name="Lipzen A."/>
            <person name="Chen C."/>
            <person name="Yanf M."/>
            <person name="Daum C."/>
            <person name="Ng V."/>
            <person name="Clum A."/>
            <person name="Steindorff A."/>
            <person name="Ohm R."/>
            <person name="Martin F."/>
            <person name="Silar P."/>
            <person name="Natvig D."/>
            <person name="Lalanne C."/>
            <person name="Gautier V."/>
            <person name="Ament-Velasquez S.L."/>
            <person name="Kruys A."/>
            <person name="Hutchinson M.I."/>
            <person name="Powell A.J."/>
            <person name="Barry K."/>
            <person name="Miller A.N."/>
            <person name="Grigoriev I.V."/>
            <person name="Debuchy R."/>
            <person name="Gladieux P."/>
            <person name="Thoren M.H."/>
            <person name="Johannesson H."/>
        </authorList>
    </citation>
    <scope>NUCLEOTIDE SEQUENCE</scope>
    <source>
        <strain evidence="2">PSN4</strain>
    </source>
</reference>
<accession>A0AAJ0BM73</accession>
<gene>
    <name evidence="2" type="ORF">QBC47DRAFT_142426</name>
</gene>
<proteinExistence type="predicted"/>
<evidence type="ECO:0000313" key="3">
    <source>
        <dbReference type="Proteomes" id="UP001239445"/>
    </source>
</evidence>
<sequence>MTRERGKGTRVYNGLRIIPSWENTACKRKGLLVSKRIMGGISSRGFGGMDNGVCYLGQDGVMGTLGWIGWLGTFWGSGFFCIQYYLWRRRCYGHRPSCVYGGYSGPLGYTVIFIWRSDCGCFVVWICVFVFSQPLCAGRSSPPIGRRPVFRG</sequence>
<comment type="caution">
    <text evidence="2">The sequence shown here is derived from an EMBL/GenBank/DDBJ whole genome shotgun (WGS) entry which is preliminary data.</text>
</comment>
<keyword evidence="3" id="KW-1185">Reference proteome</keyword>
<protein>
    <submittedName>
        <fullName evidence="2">Uncharacterized protein</fullName>
    </submittedName>
</protein>
<name>A0AAJ0BM73_9PEZI</name>
<dbReference type="Proteomes" id="UP001239445">
    <property type="component" value="Unassembled WGS sequence"/>
</dbReference>